<feature type="transmembrane region" description="Helical" evidence="2">
    <location>
        <begin position="171"/>
        <end position="196"/>
    </location>
</feature>
<evidence type="ECO:0000313" key="4">
    <source>
        <dbReference type="Proteomes" id="UP001221142"/>
    </source>
</evidence>
<dbReference type="Gene3D" id="1.20.1070.10">
    <property type="entry name" value="Rhodopsin 7-helix transmembrane proteins"/>
    <property type="match status" value="1"/>
</dbReference>
<evidence type="ECO:0000256" key="1">
    <source>
        <dbReference type="SAM" id="MobiDB-lite"/>
    </source>
</evidence>
<sequence>MSDPLPSFYVPVILGVTMSGLAITLGVLVASGYLAFFRSARTHLDRVSFRLLVYALVSHVMFGILGPVEFLYVFSGWQCSLVAFLFNFNGLFSLCIFFCIGLNLMLVLVYNVNGRSMEKYYIIGSVVLSSACSVSAYASGRLGLDTKNHLCWYNSEDKNEMLRWVIGTETVWMLLLSAGEVVGFLGIVVFLLPFIFDSRGTVAKHSTDSESQTRGSTRLTIVRLRGIILRIGIYPLVSCLLNILGAVCSVYQLKEQDQPVPSGPPLLFGIMVYTARPLLYSIIAATDPSFIRALQAHRATSGSSSAEQTTQIPPSVCLSTFIDLSVQSTRGADWDHGMGSDTQVENSSFNPTESTVGAAFTTKKAESMGGEMEAVGVAKFAGPSSAAQWDVARQI</sequence>
<proteinExistence type="predicted"/>
<keyword evidence="2" id="KW-0812">Transmembrane</keyword>
<feature type="region of interest" description="Disordered" evidence="1">
    <location>
        <begin position="332"/>
        <end position="355"/>
    </location>
</feature>
<evidence type="ECO:0000256" key="2">
    <source>
        <dbReference type="SAM" id="Phobius"/>
    </source>
</evidence>
<dbReference type="AlphaFoldDB" id="A0AAD7CA18"/>
<name>A0AAD7CA18_9AGAR</name>
<gene>
    <name evidence="3" type="ORF">FB45DRAFT_277390</name>
</gene>
<accession>A0AAD7CA18</accession>
<dbReference type="Proteomes" id="UP001221142">
    <property type="component" value="Unassembled WGS sequence"/>
</dbReference>
<reference evidence="3" key="1">
    <citation type="submission" date="2023-03" db="EMBL/GenBank/DDBJ databases">
        <title>Massive genome expansion in bonnet fungi (Mycena s.s.) driven by repeated elements and novel gene families across ecological guilds.</title>
        <authorList>
            <consortium name="Lawrence Berkeley National Laboratory"/>
            <person name="Harder C.B."/>
            <person name="Miyauchi S."/>
            <person name="Viragh M."/>
            <person name="Kuo A."/>
            <person name="Thoen E."/>
            <person name="Andreopoulos B."/>
            <person name="Lu D."/>
            <person name="Skrede I."/>
            <person name="Drula E."/>
            <person name="Henrissat B."/>
            <person name="Morin E."/>
            <person name="Kohler A."/>
            <person name="Barry K."/>
            <person name="LaButti K."/>
            <person name="Morin E."/>
            <person name="Salamov A."/>
            <person name="Lipzen A."/>
            <person name="Mereny Z."/>
            <person name="Hegedus B."/>
            <person name="Baldrian P."/>
            <person name="Stursova M."/>
            <person name="Weitz H."/>
            <person name="Taylor A."/>
            <person name="Grigoriev I.V."/>
            <person name="Nagy L.G."/>
            <person name="Martin F."/>
            <person name="Kauserud H."/>
        </authorList>
    </citation>
    <scope>NUCLEOTIDE SEQUENCE</scope>
    <source>
        <strain evidence="3">9284</strain>
    </source>
</reference>
<feature type="transmembrane region" description="Helical" evidence="2">
    <location>
        <begin position="120"/>
        <end position="138"/>
    </location>
</feature>
<evidence type="ECO:0000313" key="3">
    <source>
        <dbReference type="EMBL" id="KAJ7643510.1"/>
    </source>
</evidence>
<keyword evidence="2" id="KW-1133">Transmembrane helix</keyword>
<protein>
    <submittedName>
        <fullName evidence="3">Uncharacterized protein</fullName>
    </submittedName>
</protein>
<organism evidence="3 4">
    <name type="scientific">Roridomyces roridus</name>
    <dbReference type="NCBI Taxonomy" id="1738132"/>
    <lineage>
        <taxon>Eukaryota</taxon>
        <taxon>Fungi</taxon>
        <taxon>Dikarya</taxon>
        <taxon>Basidiomycota</taxon>
        <taxon>Agaricomycotina</taxon>
        <taxon>Agaricomycetes</taxon>
        <taxon>Agaricomycetidae</taxon>
        <taxon>Agaricales</taxon>
        <taxon>Marasmiineae</taxon>
        <taxon>Mycenaceae</taxon>
        <taxon>Roridomyces</taxon>
    </lineage>
</organism>
<comment type="caution">
    <text evidence="3">The sequence shown here is derived from an EMBL/GenBank/DDBJ whole genome shotgun (WGS) entry which is preliminary data.</text>
</comment>
<feature type="transmembrane region" description="Helical" evidence="2">
    <location>
        <begin position="12"/>
        <end position="37"/>
    </location>
</feature>
<keyword evidence="4" id="KW-1185">Reference proteome</keyword>
<feature type="transmembrane region" description="Helical" evidence="2">
    <location>
        <begin position="81"/>
        <end position="108"/>
    </location>
</feature>
<feature type="transmembrane region" description="Helical" evidence="2">
    <location>
        <begin position="227"/>
        <end position="253"/>
    </location>
</feature>
<feature type="transmembrane region" description="Helical" evidence="2">
    <location>
        <begin position="265"/>
        <end position="285"/>
    </location>
</feature>
<feature type="compositionally biased region" description="Polar residues" evidence="1">
    <location>
        <begin position="340"/>
        <end position="355"/>
    </location>
</feature>
<feature type="transmembrane region" description="Helical" evidence="2">
    <location>
        <begin position="49"/>
        <end position="75"/>
    </location>
</feature>
<dbReference type="EMBL" id="JARKIF010000003">
    <property type="protein sequence ID" value="KAJ7643510.1"/>
    <property type="molecule type" value="Genomic_DNA"/>
</dbReference>
<keyword evidence="2" id="KW-0472">Membrane</keyword>